<dbReference type="Pfam" id="PF00328">
    <property type="entry name" value="His_Phos_2"/>
    <property type="match status" value="1"/>
</dbReference>
<dbReference type="RefSeq" id="XP_007880621.1">
    <property type="nucleotide sequence ID" value="XM_007882430.1"/>
</dbReference>
<keyword evidence="1" id="KW-0378">Hydrolase</keyword>
<dbReference type="InterPro" id="IPR000560">
    <property type="entry name" value="His_Pase_clade-2"/>
</dbReference>
<evidence type="ECO:0000313" key="3">
    <source>
        <dbReference type="Proteomes" id="UP000053664"/>
    </source>
</evidence>
<dbReference type="GO" id="GO:0003993">
    <property type="term" value="F:acid phosphatase activity"/>
    <property type="evidence" value="ECO:0007669"/>
    <property type="project" value="TreeGrafter"/>
</dbReference>
<reference evidence="2 3" key="1">
    <citation type="journal article" date="2013" name="Plant Cell">
        <title>The transition from a phytopathogenic smut ancestor to an anamorphic biocontrol agent deciphered by comparative whole-genome analysis.</title>
        <authorList>
            <person name="Lefebvre F."/>
            <person name="Joly D.L."/>
            <person name="Labbe C."/>
            <person name="Teichmann B."/>
            <person name="Linning R."/>
            <person name="Belzile F."/>
            <person name="Bakkeren G."/>
            <person name="Belanger R.R."/>
        </authorList>
    </citation>
    <scope>NUCLEOTIDE SEQUENCE [LARGE SCALE GENOMIC DNA]</scope>
    <source>
        <strain evidence="2 3">PF-1</strain>
    </source>
</reference>
<dbReference type="PROSITE" id="PS00778">
    <property type="entry name" value="HIS_ACID_PHOSPHAT_2"/>
    <property type="match status" value="1"/>
</dbReference>
<dbReference type="CDD" id="cd07061">
    <property type="entry name" value="HP_HAP_like"/>
    <property type="match status" value="1"/>
</dbReference>
<dbReference type="GeneID" id="19319000"/>
<dbReference type="EMBL" id="KE361639">
    <property type="protein sequence ID" value="EPQ27361.1"/>
    <property type="molecule type" value="Genomic_DNA"/>
</dbReference>
<dbReference type="SUPFAM" id="SSF53254">
    <property type="entry name" value="Phosphoglycerate mutase-like"/>
    <property type="match status" value="1"/>
</dbReference>
<dbReference type="PANTHER" id="PTHR20963">
    <property type="entry name" value="MULTIPLE INOSITOL POLYPHOSPHATE PHOSPHATASE-RELATED"/>
    <property type="match status" value="1"/>
</dbReference>
<proteinExistence type="predicted"/>
<name>A0A061H9U1_9BASI</name>
<evidence type="ECO:0000313" key="2">
    <source>
        <dbReference type="EMBL" id="EPQ27361.1"/>
    </source>
</evidence>
<protein>
    <recommendedName>
        <fullName evidence="4">3-phytase</fullName>
    </recommendedName>
</protein>
<gene>
    <name evidence="2" type="ORF">PFL1_04900</name>
</gene>
<sequence length="577" mass="63178">MAPALGLLAPSTATDAFPQLETRLVSILAAIESTAALTEPATTTTTTTMTAMIYQAVRRLSAWLLLLLVFSTHSDASSAPQSYDDGSAILNRGLASTPFRRLGQYSPRFAVSPADYRTPLPDHCETVQLHSLERHGARHLTKSALKSASATLVKLQSSIRAVQDLSRLLPEHRFVKDASLANASDSLIPYGALQAWYSGRSAATRFPVLAKAVPFARSTGDLDGSDRVILTAQYWLAGFHGQDVPFHSAPLDTSDAVRTFARASLPLPDVIFSEHDGQNNTLHVDTCPAADALTGPDTEDGAQALFTNSTLLDTVGRRLDDRLRTAGVRNLTLSGTDLVNLSNLCAFETLIDAELLPGYRVRHRPSGFCSLFRDDDWEALGYVYDVGKYYGAGYGNPYHRALGQGYLRELRARLTNTAPVLDPPTSLNTTVDGDPALFPVDDGRIYLDTSHDNEIGPMVAALGLFDGPRLSTARDAQLRPRAWRFSHIAPFGGKIEIEKVRCRARAPHAEQQQQGGGARSEYVRIRANGQLLSTDRSWCPAPPSSRRRRHAFLCPLDAFVDRLTFVQTDDEWQKCYI</sequence>
<dbReference type="KEGG" id="pfp:PFL1_04900"/>
<dbReference type="InterPro" id="IPR029033">
    <property type="entry name" value="His_PPase_superfam"/>
</dbReference>
<dbReference type="PANTHER" id="PTHR20963:SF24">
    <property type="entry name" value="3-PHYTASE B"/>
    <property type="match status" value="1"/>
</dbReference>
<accession>A0A061H9U1</accession>
<dbReference type="Proteomes" id="UP000053664">
    <property type="component" value="Unassembled WGS sequence"/>
</dbReference>
<evidence type="ECO:0008006" key="4">
    <source>
        <dbReference type="Google" id="ProtNLM"/>
    </source>
</evidence>
<dbReference type="OrthoDB" id="6509975at2759"/>
<dbReference type="InterPro" id="IPR033379">
    <property type="entry name" value="Acid_Pase_AS"/>
</dbReference>
<dbReference type="eggNOG" id="KOG1382">
    <property type="taxonomic scope" value="Eukaryota"/>
</dbReference>
<organism evidence="2 3">
    <name type="scientific">Pseudozyma flocculosa PF-1</name>
    <dbReference type="NCBI Taxonomy" id="1277687"/>
    <lineage>
        <taxon>Eukaryota</taxon>
        <taxon>Fungi</taxon>
        <taxon>Dikarya</taxon>
        <taxon>Basidiomycota</taxon>
        <taxon>Ustilaginomycotina</taxon>
        <taxon>Ustilaginomycetes</taxon>
        <taxon>Ustilaginales</taxon>
        <taxon>Ustilaginaceae</taxon>
        <taxon>Pseudozyma</taxon>
    </lineage>
</organism>
<evidence type="ECO:0000256" key="1">
    <source>
        <dbReference type="ARBA" id="ARBA00022801"/>
    </source>
</evidence>
<dbReference type="AlphaFoldDB" id="A0A061H9U1"/>
<dbReference type="HOGENOM" id="CLU_020880_0_1_1"/>
<dbReference type="Gene3D" id="3.40.50.1240">
    <property type="entry name" value="Phosphoglycerate mutase-like"/>
    <property type="match status" value="1"/>
</dbReference>